<protein>
    <submittedName>
        <fullName evidence="5">AAA family ATPase</fullName>
    </submittedName>
</protein>
<organism evidence="5">
    <name type="scientific">Chlorobaculum parvum</name>
    <dbReference type="NCBI Taxonomy" id="274539"/>
    <lineage>
        <taxon>Bacteria</taxon>
        <taxon>Pseudomonadati</taxon>
        <taxon>Chlorobiota</taxon>
        <taxon>Chlorobiia</taxon>
        <taxon>Chlorobiales</taxon>
        <taxon>Chlorobiaceae</taxon>
        <taxon>Chlorobaculum</taxon>
    </lineage>
</organism>
<keyword evidence="3" id="KW-1133">Transmembrane helix</keyword>
<keyword evidence="3" id="KW-0812">Transmembrane</keyword>
<reference evidence="5" key="1">
    <citation type="journal article" date="2020" name="mSystems">
        <title>Genome- and Community-Level Interaction Insights into Carbon Utilization and Element Cycling Functions of Hydrothermarchaeota in Hydrothermal Sediment.</title>
        <authorList>
            <person name="Zhou Z."/>
            <person name="Liu Y."/>
            <person name="Xu W."/>
            <person name="Pan J."/>
            <person name="Luo Z.H."/>
            <person name="Li M."/>
        </authorList>
    </citation>
    <scope>NUCLEOTIDE SEQUENCE [LARGE SCALE GENOMIC DNA]</scope>
    <source>
        <strain evidence="5">HyVt-628</strain>
    </source>
</reference>
<dbReference type="Proteomes" id="UP000886059">
    <property type="component" value="Unassembled WGS sequence"/>
</dbReference>
<dbReference type="GO" id="GO:0004176">
    <property type="term" value="F:ATP-dependent peptidase activity"/>
    <property type="evidence" value="ECO:0007669"/>
    <property type="project" value="InterPro"/>
</dbReference>
<feature type="non-terminal residue" evidence="5">
    <location>
        <position position="90"/>
    </location>
</feature>
<keyword evidence="1" id="KW-0645">Protease</keyword>
<feature type="domain" description="Peptidase M41 FtsH extracellular" evidence="4">
    <location>
        <begin position="28"/>
        <end position="84"/>
    </location>
</feature>
<gene>
    <name evidence="5" type="ORF">ENL01_01800</name>
</gene>
<keyword evidence="2" id="KW-0378">Hydrolase</keyword>
<comment type="caution">
    <text evidence="5">The sequence shown here is derived from an EMBL/GenBank/DDBJ whole genome shotgun (WGS) entry which is preliminary data.</text>
</comment>
<feature type="transmembrane region" description="Helical" evidence="3">
    <location>
        <begin position="27"/>
        <end position="46"/>
    </location>
</feature>
<dbReference type="Pfam" id="PF06480">
    <property type="entry name" value="FtsH_ext"/>
    <property type="match status" value="1"/>
</dbReference>
<dbReference type="EMBL" id="DRSK01000106">
    <property type="protein sequence ID" value="HHE07641.1"/>
    <property type="molecule type" value="Genomic_DNA"/>
</dbReference>
<dbReference type="GO" id="GO:0004222">
    <property type="term" value="F:metalloendopeptidase activity"/>
    <property type="evidence" value="ECO:0007669"/>
    <property type="project" value="InterPro"/>
</dbReference>
<dbReference type="GO" id="GO:0005524">
    <property type="term" value="F:ATP binding"/>
    <property type="evidence" value="ECO:0007669"/>
    <property type="project" value="InterPro"/>
</dbReference>
<dbReference type="Gene3D" id="3.30.720.210">
    <property type="match status" value="1"/>
</dbReference>
<dbReference type="GO" id="GO:0006508">
    <property type="term" value="P:proteolysis"/>
    <property type="evidence" value="ECO:0007669"/>
    <property type="project" value="UniProtKB-KW"/>
</dbReference>
<keyword evidence="3" id="KW-0472">Membrane</keyword>
<evidence type="ECO:0000259" key="4">
    <source>
        <dbReference type="Pfam" id="PF06480"/>
    </source>
</evidence>
<accession>A0A7C5DCW8</accession>
<evidence type="ECO:0000256" key="1">
    <source>
        <dbReference type="ARBA" id="ARBA00022670"/>
    </source>
</evidence>
<sequence length="90" mass="10370">MANNPFKLNNPYDNEQENGPKKPRFSIFYYLAVILLLIGFQLAFFWSGSTQEIPYSEFRQLILANKVESVKIAPEKIYVELKKGADAPKQ</sequence>
<proteinExistence type="predicted"/>
<dbReference type="AlphaFoldDB" id="A0A7C5DCW8"/>
<dbReference type="GO" id="GO:0016020">
    <property type="term" value="C:membrane"/>
    <property type="evidence" value="ECO:0007669"/>
    <property type="project" value="InterPro"/>
</dbReference>
<evidence type="ECO:0000313" key="5">
    <source>
        <dbReference type="EMBL" id="HHE07641.1"/>
    </source>
</evidence>
<dbReference type="InterPro" id="IPR011546">
    <property type="entry name" value="Pept_M41_FtsH_extracell"/>
</dbReference>
<evidence type="ECO:0000256" key="2">
    <source>
        <dbReference type="ARBA" id="ARBA00022801"/>
    </source>
</evidence>
<evidence type="ECO:0000256" key="3">
    <source>
        <dbReference type="SAM" id="Phobius"/>
    </source>
</evidence>
<name>A0A7C5DCW8_9CHLB</name>
<dbReference type="GO" id="GO:0008270">
    <property type="term" value="F:zinc ion binding"/>
    <property type="evidence" value="ECO:0007669"/>
    <property type="project" value="InterPro"/>
</dbReference>